<dbReference type="PROSITE" id="PS51257">
    <property type="entry name" value="PROKAR_LIPOPROTEIN"/>
    <property type="match status" value="1"/>
</dbReference>
<keyword evidence="2" id="KW-0732">Signal</keyword>
<evidence type="ECO:0000256" key="7">
    <source>
        <dbReference type="ARBA" id="ARBA00023288"/>
    </source>
</evidence>
<gene>
    <name evidence="8" type="ORF">LCGC14_2251130</name>
</gene>
<dbReference type="InterPro" id="IPR050498">
    <property type="entry name" value="Ycf3"/>
</dbReference>
<keyword evidence="1" id="KW-1003">Cell membrane</keyword>
<dbReference type="Pfam" id="PF13181">
    <property type="entry name" value="TPR_8"/>
    <property type="match status" value="2"/>
</dbReference>
<dbReference type="PIRSF" id="PIRSF004654">
    <property type="entry name" value="NlpI"/>
    <property type="match status" value="1"/>
</dbReference>
<dbReference type="InterPro" id="IPR011990">
    <property type="entry name" value="TPR-like_helical_dom_sf"/>
</dbReference>
<organism evidence="8">
    <name type="scientific">marine sediment metagenome</name>
    <dbReference type="NCBI Taxonomy" id="412755"/>
    <lineage>
        <taxon>unclassified sequences</taxon>
        <taxon>metagenomes</taxon>
        <taxon>ecological metagenomes</taxon>
    </lineage>
</organism>
<keyword evidence="6" id="KW-0564">Palmitate</keyword>
<keyword evidence="7" id="KW-0449">Lipoprotein</keyword>
<dbReference type="SUPFAM" id="SSF48452">
    <property type="entry name" value="TPR-like"/>
    <property type="match status" value="1"/>
</dbReference>
<evidence type="ECO:0000256" key="6">
    <source>
        <dbReference type="ARBA" id="ARBA00023139"/>
    </source>
</evidence>
<keyword evidence="4" id="KW-0802">TPR repeat</keyword>
<protein>
    <submittedName>
        <fullName evidence="8">Uncharacterized protein</fullName>
    </submittedName>
</protein>
<evidence type="ECO:0000256" key="5">
    <source>
        <dbReference type="ARBA" id="ARBA00023136"/>
    </source>
</evidence>
<evidence type="ECO:0000256" key="2">
    <source>
        <dbReference type="ARBA" id="ARBA00022729"/>
    </source>
</evidence>
<keyword evidence="5" id="KW-0472">Membrane</keyword>
<dbReference type="InterPro" id="IPR019734">
    <property type="entry name" value="TPR_rpt"/>
</dbReference>
<evidence type="ECO:0000256" key="4">
    <source>
        <dbReference type="ARBA" id="ARBA00022803"/>
    </source>
</evidence>
<evidence type="ECO:0000256" key="3">
    <source>
        <dbReference type="ARBA" id="ARBA00022737"/>
    </source>
</evidence>
<dbReference type="SMART" id="SM00028">
    <property type="entry name" value="TPR"/>
    <property type="match status" value="4"/>
</dbReference>
<dbReference type="NCBIfam" id="NF008391">
    <property type="entry name" value="PRK11189.1"/>
    <property type="match status" value="1"/>
</dbReference>
<sequence>MILKHIALASFAILSLSACQSTSQAQPTAIVNVPFTAPLPSDFRSEIAIARYSELLNRADLAPDQQAKLLYDRGVLFDSLGMSTLARIDFNRAVQLKPDLAEVYNFLGIHHTLMQQFEKAYEFFDSALELNEQHEYAYLNRGIALYYGDRPSLAAADLEEFLARSPSDPYRVLWLYLAQANVDPVQALATLKANAQGLDDSQWAYGLISLYIGDMSERAFLASISEGVSTEQEYAQRLCEAYFYLAKIYQAKGLDYQAADFFRLALATNVHEFVEYKYARLELELMAGENAS</sequence>
<keyword evidence="3" id="KW-0677">Repeat</keyword>
<dbReference type="Gene3D" id="1.25.40.10">
    <property type="entry name" value="Tetratricopeptide repeat domain"/>
    <property type="match status" value="1"/>
</dbReference>
<evidence type="ECO:0000313" key="8">
    <source>
        <dbReference type="EMBL" id="KKL55866.1"/>
    </source>
</evidence>
<accession>A0A0F9DQ13</accession>
<name>A0A0F9DQ13_9ZZZZ</name>
<dbReference type="AlphaFoldDB" id="A0A0F9DQ13"/>
<dbReference type="InterPro" id="IPR023605">
    <property type="entry name" value="Lipoprotein_NlpI"/>
</dbReference>
<evidence type="ECO:0000256" key="1">
    <source>
        <dbReference type="ARBA" id="ARBA00022475"/>
    </source>
</evidence>
<proteinExistence type="predicted"/>
<dbReference type="EMBL" id="LAZR01030686">
    <property type="protein sequence ID" value="KKL55866.1"/>
    <property type="molecule type" value="Genomic_DNA"/>
</dbReference>
<reference evidence="8" key="1">
    <citation type="journal article" date="2015" name="Nature">
        <title>Complex archaea that bridge the gap between prokaryotes and eukaryotes.</title>
        <authorList>
            <person name="Spang A."/>
            <person name="Saw J.H."/>
            <person name="Jorgensen S.L."/>
            <person name="Zaremba-Niedzwiedzka K."/>
            <person name="Martijn J."/>
            <person name="Lind A.E."/>
            <person name="van Eijk R."/>
            <person name="Schleper C."/>
            <person name="Guy L."/>
            <person name="Ettema T.J."/>
        </authorList>
    </citation>
    <scope>NUCLEOTIDE SEQUENCE</scope>
</reference>
<dbReference type="PANTHER" id="PTHR44858:SF1">
    <property type="entry name" value="UDP-N-ACETYLGLUCOSAMINE--PEPTIDE N-ACETYLGLUCOSAMINYLTRANSFERASE SPINDLY-RELATED"/>
    <property type="match status" value="1"/>
</dbReference>
<dbReference type="PANTHER" id="PTHR44858">
    <property type="entry name" value="TETRATRICOPEPTIDE REPEAT PROTEIN 6"/>
    <property type="match status" value="1"/>
</dbReference>
<dbReference type="PROSITE" id="PS50005">
    <property type="entry name" value="TPR"/>
    <property type="match status" value="1"/>
</dbReference>
<comment type="caution">
    <text evidence="8">The sequence shown here is derived from an EMBL/GenBank/DDBJ whole genome shotgun (WGS) entry which is preliminary data.</text>
</comment>